<dbReference type="AlphaFoldDB" id="C8NDN3"/>
<dbReference type="EMBL" id="ACKZ01000003">
    <property type="protein sequence ID" value="EEW38256.1"/>
    <property type="molecule type" value="Genomic_DNA"/>
</dbReference>
<evidence type="ECO:0000313" key="2">
    <source>
        <dbReference type="Proteomes" id="UP000005926"/>
    </source>
</evidence>
<accession>C8NDN3</accession>
<keyword evidence="1" id="KW-0378">Hydrolase</keyword>
<dbReference type="SFLD" id="SFLDS00003">
    <property type="entry name" value="Haloacid_Dehalogenase"/>
    <property type="match status" value="1"/>
</dbReference>
<dbReference type="RefSeq" id="WP_005604891.1">
    <property type="nucleotide sequence ID" value="NZ_CP102283.1"/>
</dbReference>
<dbReference type="GO" id="GO:0016791">
    <property type="term" value="F:phosphatase activity"/>
    <property type="evidence" value="ECO:0007669"/>
    <property type="project" value="TreeGrafter"/>
</dbReference>
<dbReference type="SUPFAM" id="SSF56784">
    <property type="entry name" value="HAD-like"/>
    <property type="match status" value="1"/>
</dbReference>
<dbReference type="NCBIfam" id="TIGR00099">
    <property type="entry name" value="Cof-subfamily"/>
    <property type="match status" value="1"/>
</dbReference>
<dbReference type="Proteomes" id="UP000005926">
    <property type="component" value="Unassembled WGS sequence"/>
</dbReference>
<dbReference type="SFLD" id="SFLDG01140">
    <property type="entry name" value="C2.B:_Phosphomannomutase_and_P"/>
    <property type="match status" value="1"/>
</dbReference>
<dbReference type="InterPro" id="IPR006379">
    <property type="entry name" value="HAD-SF_hydro_IIB"/>
</dbReference>
<dbReference type="GO" id="GO:0005829">
    <property type="term" value="C:cytosol"/>
    <property type="evidence" value="ECO:0007669"/>
    <property type="project" value="TreeGrafter"/>
</dbReference>
<dbReference type="Pfam" id="PF08282">
    <property type="entry name" value="Hydrolase_3"/>
    <property type="match status" value="1"/>
</dbReference>
<dbReference type="InterPro" id="IPR000150">
    <property type="entry name" value="Cof"/>
</dbReference>
<keyword evidence="2" id="KW-1185">Reference proteome</keyword>
<dbReference type="PROSITE" id="PS01229">
    <property type="entry name" value="COF_2"/>
    <property type="match status" value="1"/>
</dbReference>
<sequence length="255" mass="28360">MKGFVFFDLDGTLLNGESKVDESTKKAIQALKENGYEPFIATGRSPAETRDIMESANIHSGIFMNGQVVIYQGERVYSSEIPTETVEKFHQMVKEDGYGLTAYNDKQFYLVASSPGAKDAYGFIHSNPPVLNPDFYKENPINMMLFISLPPAEEKYKVAFPNLDFLRNTPYSVDVISKGNSKAEGIKRFLEHLNQEDAKTYAFGDGPNDIEMLQAVSHPVAMGNALPILKEIAEFITTDNTNNGIVNGLKHYGLI</sequence>
<dbReference type="GeneID" id="78411702"/>
<dbReference type="Gene3D" id="3.30.1240.10">
    <property type="match status" value="1"/>
</dbReference>
<dbReference type="eggNOG" id="COG0561">
    <property type="taxonomic scope" value="Bacteria"/>
</dbReference>
<dbReference type="PANTHER" id="PTHR10000">
    <property type="entry name" value="PHOSPHOSERINE PHOSPHATASE"/>
    <property type="match status" value="1"/>
</dbReference>
<dbReference type="PROSITE" id="PS01228">
    <property type="entry name" value="COF_1"/>
    <property type="match status" value="1"/>
</dbReference>
<dbReference type="STRING" id="638301.HMPREF0444_0028"/>
<dbReference type="InterPro" id="IPR036412">
    <property type="entry name" value="HAD-like_sf"/>
</dbReference>
<proteinExistence type="predicted"/>
<dbReference type="PANTHER" id="PTHR10000:SF25">
    <property type="entry name" value="PHOSPHATASE YKRA-RELATED"/>
    <property type="match status" value="1"/>
</dbReference>
<organism evidence="1 2">
    <name type="scientific">Granulicatella adiacens ATCC 49175</name>
    <dbReference type="NCBI Taxonomy" id="638301"/>
    <lineage>
        <taxon>Bacteria</taxon>
        <taxon>Bacillati</taxon>
        <taxon>Bacillota</taxon>
        <taxon>Bacilli</taxon>
        <taxon>Lactobacillales</taxon>
        <taxon>Carnobacteriaceae</taxon>
        <taxon>Granulicatella</taxon>
    </lineage>
</organism>
<dbReference type="InterPro" id="IPR023214">
    <property type="entry name" value="HAD_sf"/>
</dbReference>
<gene>
    <name evidence="1" type="ORF">HMPREF0444_0028</name>
</gene>
<dbReference type="NCBIfam" id="TIGR01484">
    <property type="entry name" value="HAD-SF-IIB"/>
    <property type="match status" value="1"/>
</dbReference>
<reference evidence="1 2" key="1">
    <citation type="submission" date="2009-08" db="EMBL/GenBank/DDBJ databases">
        <authorList>
            <person name="Muzny D."/>
            <person name="Qin X."/>
            <person name="Deng J."/>
            <person name="Jiang H."/>
            <person name="Liu Y."/>
            <person name="Qu J."/>
            <person name="Song X.-Z."/>
            <person name="Zhang L."/>
            <person name="Thornton R."/>
            <person name="Coyle M."/>
            <person name="Francisco L."/>
            <person name="Jackson L."/>
            <person name="Javaid M."/>
            <person name="Korchina V."/>
            <person name="Kovar C."/>
            <person name="Mata R."/>
            <person name="Mathew T."/>
            <person name="Ngo R."/>
            <person name="Nguyen L."/>
            <person name="Nguyen N."/>
            <person name="Okwuonu G."/>
            <person name="Ongeri F."/>
            <person name="Pham C."/>
            <person name="Simmons D."/>
            <person name="Wilczek-Boney K."/>
            <person name="Hale W."/>
            <person name="Jakkamsetti A."/>
            <person name="Pham P."/>
            <person name="Ruth R."/>
            <person name="San Lucas F."/>
            <person name="Warren J."/>
            <person name="Zhang J."/>
            <person name="Zhao Z."/>
            <person name="Zhou C."/>
            <person name="Zhu D."/>
            <person name="Lee S."/>
            <person name="Bess C."/>
            <person name="Blankenburg K."/>
            <person name="Forbes L."/>
            <person name="Fu Q."/>
            <person name="Gubbala S."/>
            <person name="Hirani K."/>
            <person name="Jayaseelan J.C."/>
            <person name="Lara F."/>
            <person name="Munidasa M."/>
            <person name="Palculict T."/>
            <person name="Patil S."/>
            <person name="Pu L.-L."/>
            <person name="Saada N."/>
            <person name="Tang L."/>
            <person name="Weissenberger G."/>
            <person name="Zhu Y."/>
            <person name="Hemphill L."/>
            <person name="Shang Y."/>
            <person name="Youmans B."/>
            <person name="Ayvaz T."/>
            <person name="Ross M."/>
            <person name="Santibanez J."/>
            <person name="Aqrawi P."/>
            <person name="Gross S."/>
            <person name="Joshi V."/>
            <person name="Fowler G."/>
            <person name="Nazareth L."/>
            <person name="Reid J."/>
            <person name="Worley K."/>
            <person name="Petrosino J."/>
            <person name="Highlander S."/>
            <person name="Gibbs R."/>
        </authorList>
    </citation>
    <scope>NUCLEOTIDE SEQUENCE [LARGE SCALE GENOMIC DNA]</scope>
    <source>
        <strain evidence="1 2">ATCC 49175</strain>
    </source>
</reference>
<dbReference type="Gene3D" id="3.40.50.1000">
    <property type="entry name" value="HAD superfamily/HAD-like"/>
    <property type="match status" value="1"/>
</dbReference>
<dbReference type="HOGENOM" id="CLU_044146_7_0_9"/>
<comment type="caution">
    <text evidence="1">The sequence shown here is derived from an EMBL/GenBank/DDBJ whole genome shotgun (WGS) entry which is preliminary data.</text>
</comment>
<evidence type="ECO:0000313" key="1">
    <source>
        <dbReference type="EMBL" id="EEW38256.1"/>
    </source>
</evidence>
<dbReference type="GO" id="GO:0000287">
    <property type="term" value="F:magnesium ion binding"/>
    <property type="evidence" value="ECO:0007669"/>
    <property type="project" value="TreeGrafter"/>
</dbReference>
<name>C8NDN3_9LACT</name>
<protein>
    <submittedName>
        <fullName evidence="1">Cof-like hydrolase</fullName>
    </submittedName>
</protein>